<keyword evidence="3" id="KW-1185">Reference proteome</keyword>
<proteinExistence type="predicted"/>
<dbReference type="InterPro" id="IPR052514">
    <property type="entry name" value="SAM-dependent_MTase"/>
</dbReference>
<dbReference type="InterPro" id="IPR006342">
    <property type="entry name" value="FkbM_mtfrase"/>
</dbReference>
<keyword evidence="2" id="KW-0489">Methyltransferase</keyword>
<protein>
    <submittedName>
        <fullName evidence="2">FkbM family methyltransferase</fullName>
    </submittedName>
</protein>
<reference evidence="3" key="1">
    <citation type="journal article" date="2019" name="Int. J. Syst. Evol. Microbiol.">
        <title>The Global Catalogue of Microorganisms (GCM) 10K type strain sequencing project: providing services to taxonomists for standard genome sequencing and annotation.</title>
        <authorList>
            <consortium name="The Broad Institute Genomics Platform"/>
            <consortium name="The Broad Institute Genome Sequencing Center for Infectious Disease"/>
            <person name="Wu L."/>
            <person name="Ma J."/>
        </authorList>
    </citation>
    <scope>NUCLEOTIDE SEQUENCE [LARGE SCALE GENOMIC DNA]</scope>
    <source>
        <strain evidence="3">KCTC 52438</strain>
    </source>
</reference>
<dbReference type="GO" id="GO:0008168">
    <property type="term" value="F:methyltransferase activity"/>
    <property type="evidence" value="ECO:0007669"/>
    <property type="project" value="UniProtKB-KW"/>
</dbReference>
<evidence type="ECO:0000313" key="3">
    <source>
        <dbReference type="Proteomes" id="UP001595476"/>
    </source>
</evidence>
<dbReference type="SUPFAM" id="SSF53335">
    <property type="entry name" value="S-adenosyl-L-methionine-dependent methyltransferases"/>
    <property type="match status" value="1"/>
</dbReference>
<dbReference type="EMBL" id="JBHRSZ010000002">
    <property type="protein sequence ID" value="MFC3149994.1"/>
    <property type="molecule type" value="Genomic_DNA"/>
</dbReference>
<dbReference type="Proteomes" id="UP001595476">
    <property type="component" value="Unassembled WGS sequence"/>
</dbReference>
<feature type="domain" description="Methyltransferase FkbM" evidence="1">
    <location>
        <begin position="56"/>
        <end position="223"/>
    </location>
</feature>
<dbReference type="PANTHER" id="PTHR34203:SF15">
    <property type="entry name" value="SLL1173 PROTEIN"/>
    <property type="match status" value="1"/>
</dbReference>
<dbReference type="InterPro" id="IPR029063">
    <property type="entry name" value="SAM-dependent_MTases_sf"/>
</dbReference>
<dbReference type="Pfam" id="PF05050">
    <property type="entry name" value="Methyltransf_21"/>
    <property type="match status" value="1"/>
</dbReference>
<dbReference type="Gene3D" id="3.40.50.150">
    <property type="entry name" value="Vaccinia Virus protein VP39"/>
    <property type="match status" value="1"/>
</dbReference>
<gene>
    <name evidence="2" type="ORF">ACFOEK_03050</name>
</gene>
<evidence type="ECO:0000313" key="2">
    <source>
        <dbReference type="EMBL" id="MFC3149994.1"/>
    </source>
</evidence>
<organism evidence="2 3">
    <name type="scientific">Litoribrevibacter euphylliae</name>
    <dbReference type="NCBI Taxonomy" id="1834034"/>
    <lineage>
        <taxon>Bacteria</taxon>
        <taxon>Pseudomonadati</taxon>
        <taxon>Pseudomonadota</taxon>
        <taxon>Gammaproteobacteria</taxon>
        <taxon>Oceanospirillales</taxon>
        <taxon>Oceanospirillaceae</taxon>
        <taxon>Litoribrevibacter</taxon>
    </lineage>
</organism>
<keyword evidence="2" id="KW-0808">Transferase</keyword>
<sequence length="519" mass="59176">MSDTDIKLTKIGFGNTDLYYEASSDTVKWRAKTLFTKEPDTVNWIAQFKEGDVFVDIGANVGMYTVLASKAQKAMVFAFEPESQNYALLNRNIVYNQIQANCIAYCMALTDQQSVDQLYMSEFKLGGSCHTFGENIDYHLKERKHQLTQGCVSTTLDKLIADNVLPQPDHIKIDVDGLEHLVIKGAASALKSPNLKSILIELNTHLEQHQEIIGTLEDIGFIYDQRQVEIAVRQEGSFQGIGNYIFYRPDSGISFDNLVASMNKQKEATRAPASFSIGPSNENKVTPLKYTMKRLADMEIKHDPYHHFYVDRLFPEEYYAEMMEMKPTDSEVVSINSTGRTNGAYDDRFVMHLADGLGNLLSDEKKIFWENHRRWFCSQEVMVTLIQRFHKQLADAGVRNLNVYPEAMFMRDKKGYSIGPHTDSPRRLLTMMCYLPKDEERLHLGTSVYIPEQKGAQCSGNQHHSFDGFSKVQTARYMPNSAFGFLKSTNSFHGVEPMADDYSRDTLVYIVRHNIQEKA</sequence>
<dbReference type="Gene3D" id="2.60.120.620">
    <property type="entry name" value="q2cbj1_9rhob like domain"/>
    <property type="match status" value="1"/>
</dbReference>
<comment type="caution">
    <text evidence="2">The sequence shown here is derived from an EMBL/GenBank/DDBJ whole genome shotgun (WGS) entry which is preliminary data.</text>
</comment>
<dbReference type="PANTHER" id="PTHR34203">
    <property type="entry name" value="METHYLTRANSFERASE, FKBM FAMILY PROTEIN"/>
    <property type="match status" value="1"/>
</dbReference>
<name>A0ABV7HBG7_9GAMM</name>
<dbReference type="GO" id="GO:0032259">
    <property type="term" value="P:methylation"/>
    <property type="evidence" value="ECO:0007669"/>
    <property type="project" value="UniProtKB-KW"/>
</dbReference>
<accession>A0ABV7HBG7</accession>
<evidence type="ECO:0000259" key="1">
    <source>
        <dbReference type="Pfam" id="PF05050"/>
    </source>
</evidence>
<dbReference type="RefSeq" id="WP_386715977.1">
    <property type="nucleotide sequence ID" value="NZ_JBHRSZ010000002.1"/>
</dbReference>
<dbReference type="NCBIfam" id="TIGR01444">
    <property type="entry name" value="fkbM_fam"/>
    <property type="match status" value="1"/>
</dbReference>